<sequence>MENKDPNRRNTDPQETAEPDFDADVAALLGLAVAETPPPSLKRNVMAAIRSVPQLPADEAGEQHDAGPEPDAGAPAAAPLPAPAVEQETAPAPDSGPDAAPEPLRLDTARRSRERRWLTGLAFAASALLLAAAGLGGILIRQHNQQEDLRQQVAAAQSDAAQMRRLLEAPDLHSAQAQTTEGAPVVLAYSPSEGLMAVSGQDLPDAPEGHGYELWLISADGAAPAGMVSAGDVAMVEGSMEGVTHLGITVEPAAGSPQPTTEPILLQAL</sequence>
<keyword evidence="2" id="KW-0812">Transmembrane</keyword>
<protein>
    <recommendedName>
        <fullName evidence="3">Anti-sigma K factor RskA C-terminal domain-containing protein</fullName>
    </recommendedName>
</protein>
<evidence type="ECO:0000313" key="5">
    <source>
        <dbReference type="Proteomes" id="UP001500752"/>
    </source>
</evidence>
<keyword evidence="5" id="KW-1185">Reference proteome</keyword>
<organism evidence="4 5">
    <name type="scientific">Arthrobacter ginkgonis</name>
    <dbReference type="NCBI Taxonomy" id="1630594"/>
    <lineage>
        <taxon>Bacteria</taxon>
        <taxon>Bacillati</taxon>
        <taxon>Actinomycetota</taxon>
        <taxon>Actinomycetes</taxon>
        <taxon>Micrococcales</taxon>
        <taxon>Micrococcaceae</taxon>
        <taxon>Arthrobacter</taxon>
    </lineage>
</organism>
<feature type="compositionally biased region" description="Low complexity" evidence="1">
    <location>
        <begin position="69"/>
        <end position="79"/>
    </location>
</feature>
<dbReference type="PANTHER" id="PTHR37461">
    <property type="entry name" value="ANTI-SIGMA-K FACTOR RSKA"/>
    <property type="match status" value="1"/>
</dbReference>
<dbReference type="RefSeq" id="WP_345154166.1">
    <property type="nucleotide sequence ID" value="NZ_BAABEO010000034.1"/>
</dbReference>
<dbReference type="InterPro" id="IPR018764">
    <property type="entry name" value="RskA_C"/>
</dbReference>
<accession>A0ABP7DBK5</accession>
<evidence type="ECO:0000256" key="1">
    <source>
        <dbReference type="SAM" id="MobiDB-lite"/>
    </source>
</evidence>
<feature type="compositionally biased region" description="Basic and acidic residues" evidence="1">
    <location>
        <begin position="1"/>
        <end position="12"/>
    </location>
</feature>
<dbReference type="Pfam" id="PF10099">
    <property type="entry name" value="RskA_C"/>
    <property type="match status" value="1"/>
</dbReference>
<gene>
    <name evidence="4" type="ORF">GCM10023081_43080</name>
</gene>
<comment type="caution">
    <text evidence="4">The sequence shown here is derived from an EMBL/GenBank/DDBJ whole genome shotgun (WGS) entry which is preliminary data.</text>
</comment>
<proteinExistence type="predicted"/>
<feature type="compositionally biased region" description="Low complexity" evidence="1">
    <location>
        <begin position="90"/>
        <end position="103"/>
    </location>
</feature>
<keyword evidence="2" id="KW-0472">Membrane</keyword>
<dbReference type="Proteomes" id="UP001500752">
    <property type="component" value="Unassembled WGS sequence"/>
</dbReference>
<evidence type="ECO:0000256" key="2">
    <source>
        <dbReference type="SAM" id="Phobius"/>
    </source>
</evidence>
<feature type="region of interest" description="Disordered" evidence="1">
    <location>
        <begin position="1"/>
        <end position="23"/>
    </location>
</feature>
<feature type="domain" description="Anti-sigma K factor RskA C-terminal" evidence="3">
    <location>
        <begin position="123"/>
        <end position="264"/>
    </location>
</feature>
<name>A0ABP7DBK5_9MICC</name>
<dbReference type="PANTHER" id="PTHR37461:SF1">
    <property type="entry name" value="ANTI-SIGMA-K FACTOR RSKA"/>
    <property type="match status" value="1"/>
</dbReference>
<dbReference type="EMBL" id="BAABEO010000034">
    <property type="protein sequence ID" value="GAA3702047.1"/>
    <property type="molecule type" value="Genomic_DNA"/>
</dbReference>
<feature type="transmembrane region" description="Helical" evidence="2">
    <location>
        <begin position="117"/>
        <end position="140"/>
    </location>
</feature>
<feature type="region of interest" description="Disordered" evidence="1">
    <location>
        <begin position="53"/>
        <end position="105"/>
    </location>
</feature>
<evidence type="ECO:0000313" key="4">
    <source>
        <dbReference type="EMBL" id="GAA3702047.1"/>
    </source>
</evidence>
<keyword evidence="2" id="KW-1133">Transmembrane helix</keyword>
<evidence type="ECO:0000259" key="3">
    <source>
        <dbReference type="Pfam" id="PF10099"/>
    </source>
</evidence>
<reference evidence="5" key="1">
    <citation type="journal article" date="2019" name="Int. J. Syst. Evol. Microbiol.">
        <title>The Global Catalogue of Microorganisms (GCM) 10K type strain sequencing project: providing services to taxonomists for standard genome sequencing and annotation.</title>
        <authorList>
            <consortium name="The Broad Institute Genomics Platform"/>
            <consortium name="The Broad Institute Genome Sequencing Center for Infectious Disease"/>
            <person name="Wu L."/>
            <person name="Ma J."/>
        </authorList>
    </citation>
    <scope>NUCLEOTIDE SEQUENCE [LARGE SCALE GENOMIC DNA]</scope>
    <source>
        <strain evidence="5">JCM 30742</strain>
    </source>
</reference>
<dbReference type="InterPro" id="IPR051474">
    <property type="entry name" value="Anti-sigma-K/W_factor"/>
</dbReference>